<dbReference type="EMBL" id="CP046883">
    <property type="protein sequence ID" value="QNH95351.1"/>
    <property type="molecule type" value="Genomic_DNA"/>
</dbReference>
<protein>
    <submittedName>
        <fullName evidence="1">Flavodoxin family protein</fullName>
    </submittedName>
</protein>
<keyword evidence="2" id="KW-1185">Reference proteome</keyword>
<gene>
    <name evidence="1" type="ORF">GP473_00325</name>
</gene>
<evidence type="ECO:0000313" key="1">
    <source>
        <dbReference type="EMBL" id="QNH95351.1"/>
    </source>
</evidence>
<reference evidence="1 2" key="1">
    <citation type="submission" date="2019-12" db="EMBL/GenBank/DDBJ databases">
        <title>Corynebacterium sp. nov., isolated from feces of the Anser Albifrons in China.</title>
        <authorList>
            <person name="Liu Q."/>
        </authorList>
    </citation>
    <scope>NUCLEOTIDE SEQUENCE [LARGE SCALE GENOMIC DNA]</scope>
    <source>
        <strain evidence="1 2">23H37-10</strain>
    </source>
</reference>
<organism evidence="1 2">
    <name type="scientific">Corynebacterium anserum</name>
    <dbReference type="NCBI Taxonomy" id="2684406"/>
    <lineage>
        <taxon>Bacteria</taxon>
        <taxon>Bacillati</taxon>
        <taxon>Actinomycetota</taxon>
        <taxon>Actinomycetes</taxon>
        <taxon>Mycobacteriales</taxon>
        <taxon>Corynebacteriaceae</taxon>
        <taxon>Corynebacterium</taxon>
    </lineage>
</organism>
<dbReference type="SUPFAM" id="SSF52218">
    <property type="entry name" value="Flavoproteins"/>
    <property type="match status" value="1"/>
</dbReference>
<dbReference type="Proteomes" id="UP000515275">
    <property type="component" value="Chromosome"/>
</dbReference>
<name>A0A7G7YLI1_9CORY</name>
<proteinExistence type="predicted"/>
<dbReference type="KEGG" id="cans:GP473_00325"/>
<evidence type="ECO:0000313" key="2">
    <source>
        <dbReference type="Proteomes" id="UP000515275"/>
    </source>
</evidence>
<dbReference type="InterPro" id="IPR029039">
    <property type="entry name" value="Flavoprotein-like_sf"/>
</dbReference>
<sequence length="159" mass="17118">MSTILVVHHSPTDTTRGVASLVLDATREAARQVNEVAGDSSDMIDVTEVNALEPSVGQLRDADAIIFGTTANFGYISGALKHYFDSTFMEIGEDLKGLPMSWWIRGGYDTTGASKVMRSITTGYGWSPVVPPIEFVGEVEPHTTELRDMAQAVVGALVQ</sequence>
<dbReference type="Gene3D" id="3.40.50.360">
    <property type="match status" value="1"/>
</dbReference>
<dbReference type="RefSeq" id="WP_186276930.1">
    <property type="nucleotide sequence ID" value="NZ_CP046883.1"/>
</dbReference>
<dbReference type="AlphaFoldDB" id="A0A7G7YLI1"/>
<accession>A0A7G7YLI1</accession>